<protein>
    <recommendedName>
        <fullName evidence="1">Thiopeptide-type bacteriocin biosynthesis domain-containing protein</fullName>
    </recommendedName>
</protein>
<dbReference type="AlphaFoldDB" id="A0A4Q7D0R3"/>
<dbReference type="Pfam" id="PF14028">
    <property type="entry name" value="Lant_dehydr_C"/>
    <property type="match status" value="1"/>
</dbReference>
<dbReference type="RefSeq" id="WP_065892703.1">
    <property type="nucleotide sequence ID" value="NZ_SGFE01000020.1"/>
</dbReference>
<gene>
    <name evidence="2" type="ORF">EUX57_11565</name>
</gene>
<evidence type="ECO:0000259" key="1">
    <source>
        <dbReference type="Pfam" id="PF14028"/>
    </source>
</evidence>
<evidence type="ECO:0000313" key="3">
    <source>
        <dbReference type="Proteomes" id="UP000293369"/>
    </source>
</evidence>
<feature type="domain" description="Thiopeptide-type bacteriocin biosynthesis" evidence="1">
    <location>
        <begin position="15"/>
        <end position="301"/>
    </location>
</feature>
<accession>A0A4Q7D0R3</accession>
<evidence type="ECO:0000313" key="2">
    <source>
        <dbReference type="EMBL" id="RZI31671.1"/>
    </source>
</evidence>
<comment type="caution">
    <text evidence="2">The sequence shown here is derived from an EMBL/GenBank/DDBJ whole genome shotgun (WGS) entry which is preliminary data.</text>
</comment>
<reference evidence="2 3" key="1">
    <citation type="submission" date="2019-02" db="EMBL/GenBank/DDBJ databases">
        <title>Pseudomonas spp from wheat grain.</title>
        <authorList>
            <person name="Cho G.-S."/>
            <person name="Franz C.M.A.P."/>
        </authorList>
    </citation>
    <scope>NUCLEOTIDE SEQUENCE [LARGE SCALE GENOMIC DNA]</scope>
    <source>
        <strain evidence="2 3">133NRW</strain>
    </source>
</reference>
<dbReference type="InterPro" id="IPR023809">
    <property type="entry name" value="Thiopep_bacteriocin_synth_dom"/>
</dbReference>
<proteinExistence type="predicted"/>
<name>A0A4Q7D0R3_9PSED</name>
<dbReference type="Proteomes" id="UP000293369">
    <property type="component" value="Unassembled WGS sequence"/>
</dbReference>
<sequence length="310" mass="35167">MEAVQLSGALKPLEWHYYKIYVGGNHDALDFVITDCLASALTLVESGNWFYLRYFDEGGLHLRLRVHLHGGEGSAQEREFYHQLHDGLSLLSQRVPSTYVPLVSFDGYSVLSSGEDSSIYCCRDRYIAELDVFGGEHGMPIAEEVFCLSSDIAREVLLRESQAELSRKDSVLPFFVETLQMFLSEDACAEFLERYSTFWLSGNPDIGNYKSAFIDKANAMLDANEAIVPPTQSQHPSMATLITRWHKAMRNARERYKKECPLYTPMLADTLAFYFAHLMNNRLGFTTLDESYLAILLAKTYERGLHHASA</sequence>
<dbReference type="EMBL" id="SGFE01000020">
    <property type="protein sequence ID" value="RZI31671.1"/>
    <property type="molecule type" value="Genomic_DNA"/>
</dbReference>
<organism evidence="2 3">
    <name type="scientific">Pseudomonas orientalis</name>
    <dbReference type="NCBI Taxonomy" id="76758"/>
    <lineage>
        <taxon>Bacteria</taxon>
        <taxon>Pseudomonadati</taxon>
        <taxon>Pseudomonadota</taxon>
        <taxon>Gammaproteobacteria</taxon>
        <taxon>Pseudomonadales</taxon>
        <taxon>Pseudomonadaceae</taxon>
        <taxon>Pseudomonas</taxon>
    </lineage>
</organism>